<reference evidence="2 3" key="1">
    <citation type="submission" date="2016-10" db="EMBL/GenBank/DDBJ databases">
        <authorList>
            <person name="de Groot N.N."/>
        </authorList>
    </citation>
    <scope>NUCLEOTIDE SEQUENCE [LARGE SCALE GENOMIC DNA]</scope>
    <source>
        <strain evidence="2 3">DSM 18978</strain>
    </source>
</reference>
<keyword evidence="1" id="KW-0472">Membrane</keyword>
<evidence type="ECO:0000313" key="3">
    <source>
        <dbReference type="Proteomes" id="UP000198636"/>
    </source>
</evidence>
<dbReference type="EMBL" id="FMUS01000014">
    <property type="protein sequence ID" value="SCY73978.1"/>
    <property type="molecule type" value="Genomic_DNA"/>
</dbReference>
<protein>
    <submittedName>
        <fullName evidence="2">Protein CcmA, bactofilin family</fullName>
    </submittedName>
</protein>
<dbReference type="Proteomes" id="UP000198636">
    <property type="component" value="Unassembled WGS sequence"/>
</dbReference>
<organism evidence="2 3">
    <name type="scientific">Alkaliphilus peptidifermentans DSM 18978</name>
    <dbReference type="NCBI Taxonomy" id="1120976"/>
    <lineage>
        <taxon>Bacteria</taxon>
        <taxon>Bacillati</taxon>
        <taxon>Bacillota</taxon>
        <taxon>Clostridia</taxon>
        <taxon>Peptostreptococcales</taxon>
        <taxon>Natronincolaceae</taxon>
        <taxon>Alkaliphilus</taxon>
    </lineage>
</organism>
<dbReference type="RefSeq" id="WP_143003092.1">
    <property type="nucleotide sequence ID" value="NZ_FMUS01000014.1"/>
</dbReference>
<dbReference type="STRING" id="1120976.SAMN03080606_02352"/>
<dbReference type="AlphaFoldDB" id="A0A1G5IEY8"/>
<dbReference type="OrthoDB" id="1953161at2"/>
<name>A0A1G5IEY8_9FIRM</name>
<keyword evidence="3" id="KW-1185">Reference proteome</keyword>
<feature type="transmembrane region" description="Helical" evidence="1">
    <location>
        <begin position="238"/>
        <end position="259"/>
    </location>
</feature>
<feature type="transmembrane region" description="Helical" evidence="1">
    <location>
        <begin position="361"/>
        <end position="378"/>
    </location>
</feature>
<sequence>MQNKFWKYRRFLLCGLIIIVAATLITFGKEDERGLYSIVEEDVIIEGDYIRANEYIQNRGIIIGDLITVSNEITNYGMVEGDIISLASSFKQMGNVKGDLRIAAEDIIIDGEISRNASILSNHILINDNGVIDGSVHAFANTINIKGFIGGDIRGVVGSAIISGNIKGNVLINARRIELEPGALIEGNLIYVSEEEQFIDPQFVQGTIEHRYPSTLGILSQFENFQNRWRALSIVRKIVFLLAYLIIGSITILIFKKPLIRAAAIVEEKSWINIVIGFSILIGVPVAAIILMIMIIGIPISFILLALYGILLYLAKIPVEIWLGHKIYKESPHPVVSFLIGSILIEAILLIPFAGWWASKLVMVAGIGAILIMIKRYYKHENDEIDPISPVH</sequence>
<accession>A0A1G5IEY8</accession>
<proteinExistence type="predicted"/>
<keyword evidence="1" id="KW-0812">Transmembrane</keyword>
<feature type="transmembrane region" description="Helical" evidence="1">
    <location>
        <begin position="271"/>
        <end position="296"/>
    </location>
</feature>
<feature type="transmembrane region" description="Helical" evidence="1">
    <location>
        <begin position="335"/>
        <end position="355"/>
    </location>
</feature>
<keyword evidence="1" id="KW-1133">Transmembrane helix</keyword>
<evidence type="ECO:0000313" key="2">
    <source>
        <dbReference type="EMBL" id="SCY73978.1"/>
    </source>
</evidence>
<evidence type="ECO:0000256" key="1">
    <source>
        <dbReference type="SAM" id="Phobius"/>
    </source>
</evidence>
<gene>
    <name evidence="2" type="ORF">SAMN03080606_02352</name>
</gene>
<feature type="transmembrane region" description="Helical" evidence="1">
    <location>
        <begin position="302"/>
        <end position="323"/>
    </location>
</feature>